<keyword evidence="5 7" id="KW-1133">Transmembrane helix</keyword>
<feature type="transmembrane region" description="Helical" evidence="7">
    <location>
        <begin position="88"/>
        <end position="110"/>
    </location>
</feature>
<dbReference type="PANTHER" id="PTHR30221:SF1">
    <property type="entry name" value="SMALL-CONDUCTANCE MECHANOSENSITIVE CHANNEL"/>
    <property type="match status" value="1"/>
</dbReference>
<evidence type="ECO:0000256" key="4">
    <source>
        <dbReference type="ARBA" id="ARBA00022692"/>
    </source>
</evidence>
<comment type="subunit">
    <text evidence="7">Homoheptamer.</text>
</comment>
<dbReference type="GO" id="GO:0008381">
    <property type="term" value="F:mechanosensitive monoatomic ion channel activity"/>
    <property type="evidence" value="ECO:0007669"/>
    <property type="project" value="InterPro"/>
</dbReference>
<reference evidence="12" key="1">
    <citation type="submission" date="2017-08" db="EMBL/GenBank/DDBJ databases">
        <title>A dynamic microbial community with high functional redundancy inhabits the cold, oxic subseafloor aquifer.</title>
        <authorList>
            <person name="Tully B.J."/>
            <person name="Wheat C.G."/>
            <person name="Glazer B.T."/>
            <person name="Huber J.A."/>
        </authorList>
    </citation>
    <scope>NUCLEOTIDE SEQUENCE [LARGE SCALE GENOMIC DNA]</scope>
</reference>
<evidence type="ECO:0000259" key="10">
    <source>
        <dbReference type="Pfam" id="PF21088"/>
    </source>
</evidence>
<dbReference type="PANTHER" id="PTHR30221">
    <property type="entry name" value="SMALL-CONDUCTANCE MECHANOSENSITIVE CHANNEL"/>
    <property type="match status" value="1"/>
</dbReference>
<evidence type="ECO:0000256" key="2">
    <source>
        <dbReference type="ARBA" id="ARBA00008017"/>
    </source>
</evidence>
<dbReference type="SUPFAM" id="SSF50182">
    <property type="entry name" value="Sm-like ribonucleoproteins"/>
    <property type="match status" value="1"/>
</dbReference>
<evidence type="ECO:0000256" key="1">
    <source>
        <dbReference type="ARBA" id="ARBA00004651"/>
    </source>
</evidence>
<name>A0A2A5CD96_9GAMM</name>
<keyword evidence="4 7" id="KW-0812">Transmembrane</keyword>
<keyword evidence="7" id="KW-0407">Ion channel</keyword>
<proteinExistence type="inferred from homology"/>
<keyword evidence="7" id="KW-0406">Ion transport</keyword>
<dbReference type="InterPro" id="IPR049142">
    <property type="entry name" value="MS_channel_1st"/>
</dbReference>
<gene>
    <name evidence="11" type="ORF">COA71_07965</name>
</gene>
<dbReference type="InterPro" id="IPR011014">
    <property type="entry name" value="MscS_channel_TM-2"/>
</dbReference>
<comment type="similarity">
    <text evidence="2 7">Belongs to the MscS (TC 1.A.23) family.</text>
</comment>
<comment type="subcellular location">
    <subcellularLocation>
        <location evidence="7">Cell inner membrane</location>
        <topology evidence="7">Multi-pass membrane protein</topology>
    </subcellularLocation>
    <subcellularLocation>
        <location evidence="1">Cell membrane</location>
        <topology evidence="1">Multi-pass membrane protein</topology>
    </subcellularLocation>
</comment>
<dbReference type="GO" id="GO:0005886">
    <property type="term" value="C:plasma membrane"/>
    <property type="evidence" value="ECO:0007669"/>
    <property type="project" value="UniProtKB-SubCell"/>
</dbReference>
<evidence type="ECO:0000256" key="7">
    <source>
        <dbReference type="RuleBase" id="RU369025"/>
    </source>
</evidence>
<dbReference type="Pfam" id="PF21088">
    <property type="entry name" value="MS_channel_1st"/>
    <property type="match status" value="1"/>
</dbReference>
<keyword evidence="7" id="KW-0813">Transport</keyword>
<dbReference type="Pfam" id="PF00924">
    <property type="entry name" value="MS_channel_2nd"/>
    <property type="match status" value="1"/>
</dbReference>
<comment type="function">
    <text evidence="7">Mechanosensitive channel that participates in the regulation of osmotic pressure changes within the cell, opening in response to stretch forces in the membrane lipid bilayer, without the need for other proteins. Contributes to normal resistance to hypoosmotic shock. Forms an ion channel of 1.0 nanosiemens conductance with a slight preference for anions.</text>
</comment>
<feature type="transmembrane region" description="Helical" evidence="7">
    <location>
        <begin position="22"/>
        <end position="43"/>
    </location>
</feature>
<evidence type="ECO:0000313" key="11">
    <source>
        <dbReference type="EMBL" id="PCJ41485.1"/>
    </source>
</evidence>
<comment type="caution">
    <text evidence="11">The sequence shown here is derived from an EMBL/GenBank/DDBJ whole genome shotgun (WGS) entry which is preliminary data.</text>
</comment>
<dbReference type="InterPro" id="IPR049278">
    <property type="entry name" value="MS_channel_C"/>
</dbReference>
<dbReference type="EMBL" id="NVWI01000005">
    <property type="protein sequence ID" value="PCJ41485.1"/>
    <property type="molecule type" value="Genomic_DNA"/>
</dbReference>
<protein>
    <recommendedName>
        <fullName evidence="7">Small-conductance mechanosensitive channel</fullName>
    </recommendedName>
</protein>
<accession>A0A2A5CD96</accession>
<keyword evidence="7" id="KW-0997">Cell inner membrane</keyword>
<dbReference type="InterPro" id="IPR010920">
    <property type="entry name" value="LSM_dom_sf"/>
</dbReference>
<dbReference type="InterPro" id="IPR011066">
    <property type="entry name" value="MscS_channel_C_sf"/>
</dbReference>
<evidence type="ECO:0000256" key="6">
    <source>
        <dbReference type="ARBA" id="ARBA00023136"/>
    </source>
</evidence>
<dbReference type="Gene3D" id="3.30.70.100">
    <property type="match status" value="1"/>
</dbReference>
<evidence type="ECO:0000256" key="5">
    <source>
        <dbReference type="ARBA" id="ARBA00022989"/>
    </source>
</evidence>
<dbReference type="Pfam" id="PF05552">
    <property type="entry name" value="MS_channel_1st_1"/>
    <property type="match status" value="1"/>
</dbReference>
<dbReference type="InterPro" id="IPR023408">
    <property type="entry name" value="MscS_beta-dom_sf"/>
</dbReference>
<dbReference type="Proteomes" id="UP000228987">
    <property type="component" value="Unassembled WGS sequence"/>
</dbReference>
<feature type="transmembrane region" description="Helical" evidence="7">
    <location>
        <begin position="63"/>
        <end position="82"/>
    </location>
</feature>
<sequence length="276" mass="29745">MSEELEQAQEIYNLITTYLVTYGFQVLGAIIILIVGIFVAGKVTDKLNKLMLSKDMDVTLSKFTASTIKAIIIVMVAIMVLGRLGISVTPFVAAIGALSLGAGLALQGLLSNYGAGISIIVARPFVVGDTIMVQGVAGVVKEIKLGYTILTNEDAVIITIPNRHIIGEIIHNSNASSSLELSIGIAYHCNPGQAITVISKVFDGLKGLDQNKAPQIGIDNFGDSSINISIRCWVMTTELFDTKYRINMAVHKALTENNIEIPFPQRDVHLIRDSDS</sequence>
<evidence type="ECO:0000259" key="9">
    <source>
        <dbReference type="Pfam" id="PF21082"/>
    </source>
</evidence>
<dbReference type="SUPFAM" id="SSF82689">
    <property type="entry name" value="Mechanosensitive channel protein MscS (YggB), C-terminal domain"/>
    <property type="match status" value="1"/>
</dbReference>
<keyword evidence="6 7" id="KW-0472">Membrane</keyword>
<evidence type="ECO:0000313" key="12">
    <source>
        <dbReference type="Proteomes" id="UP000228987"/>
    </source>
</evidence>
<feature type="domain" description="Mechanosensitive ion channel MscS" evidence="8">
    <location>
        <begin position="109"/>
        <end position="174"/>
    </location>
</feature>
<feature type="domain" description="Mechanosensitive ion channel transmembrane helices 2/3" evidence="10">
    <location>
        <begin position="68"/>
        <end position="107"/>
    </location>
</feature>
<dbReference type="Gene3D" id="2.30.30.60">
    <property type="match status" value="1"/>
</dbReference>
<dbReference type="InterPro" id="IPR045275">
    <property type="entry name" value="MscS_archaea/bacteria_type"/>
</dbReference>
<evidence type="ECO:0000259" key="8">
    <source>
        <dbReference type="Pfam" id="PF00924"/>
    </source>
</evidence>
<feature type="domain" description="Mechanosensitive ion channel MscS C-terminal" evidence="9">
    <location>
        <begin position="180"/>
        <end position="261"/>
    </location>
</feature>
<evidence type="ECO:0000256" key="3">
    <source>
        <dbReference type="ARBA" id="ARBA00022475"/>
    </source>
</evidence>
<dbReference type="AlphaFoldDB" id="A0A2A5CD96"/>
<dbReference type="Pfam" id="PF21082">
    <property type="entry name" value="MS_channel_3rd"/>
    <property type="match status" value="1"/>
</dbReference>
<dbReference type="InterPro" id="IPR008910">
    <property type="entry name" value="MSC_TM_helix"/>
</dbReference>
<dbReference type="Gene3D" id="1.10.287.1260">
    <property type="match status" value="1"/>
</dbReference>
<dbReference type="InterPro" id="IPR006685">
    <property type="entry name" value="MscS_channel_2nd"/>
</dbReference>
<keyword evidence="3" id="KW-1003">Cell membrane</keyword>
<comment type="caution">
    <text evidence="7">Lacks conserved residue(s) required for the propagation of feature annotation.</text>
</comment>
<organism evidence="11 12">
    <name type="scientific">SAR86 cluster bacterium</name>
    <dbReference type="NCBI Taxonomy" id="2030880"/>
    <lineage>
        <taxon>Bacteria</taxon>
        <taxon>Pseudomonadati</taxon>
        <taxon>Pseudomonadota</taxon>
        <taxon>Gammaproteobacteria</taxon>
        <taxon>SAR86 cluster</taxon>
    </lineage>
</organism>
<dbReference type="SUPFAM" id="SSF82861">
    <property type="entry name" value="Mechanosensitive channel protein MscS (YggB), transmembrane region"/>
    <property type="match status" value="1"/>
</dbReference>